<comment type="caution">
    <text evidence="1">The sequence shown here is derived from an EMBL/GenBank/DDBJ whole genome shotgun (WGS) entry which is preliminary data.</text>
</comment>
<protein>
    <submittedName>
        <fullName evidence="1">Uncharacterized protein</fullName>
    </submittedName>
</protein>
<name>A0A0U5GD14_XANCI</name>
<sequence>MSRLRFLTATQLRGLLIGRGEGQHAKSIQRDPAFWHSAALQPPDTIVCPRRNRSACLTLITLFPFLATAFPR</sequence>
<accession>A0A0U5GD14</accession>
<organism evidence="1 2">
    <name type="scientific">Xanthomonas citri pv. citri</name>
    <dbReference type="NCBI Taxonomy" id="611301"/>
    <lineage>
        <taxon>Bacteria</taxon>
        <taxon>Pseudomonadati</taxon>
        <taxon>Pseudomonadota</taxon>
        <taxon>Gammaproteobacteria</taxon>
        <taxon>Lysobacterales</taxon>
        <taxon>Lysobacteraceae</taxon>
        <taxon>Xanthomonas</taxon>
    </lineage>
</organism>
<proteinExistence type="predicted"/>
<gene>
    <name evidence="1" type="ORF">XAC3562_750059</name>
</gene>
<evidence type="ECO:0000313" key="1">
    <source>
        <dbReference type="EMBL" id="CEG17995.1"/>
    </source>
</evidence>
<dbReference type="Proteomes" id="UP000052230">
    <property type="component" value="Unassembled WGS sequence"/>
</dbReference>
<dbReference type="AlphaFoldDB" id="A0A0U5GD14"/>
<dbReference type="EMBL" id="CCXZ01000172">
    <property type="protein sequence ID" value="CEG17995.1"/>
    <property type="molecule type" value="Genomic_DNA"/>
</dbReference>
<evidence type="ECO:0000313" key="2">
    <source>
        <dbReference type="Proteomes" id="UP000052230"/>
    </source>
</evidence>
<keyword evidence="2" id="KW-1185">Reference proteome</keyword>
<reference evidence="1 2" key="1">
    <citation type="submission" date="2014-09" db="EMBL/GenBank/DDBJ databases">
        <authorList>
            <person name="Regsiter A."/>
        </authorList>
    </citation>
    <scope>NUCLEOTIDE SEQUENCE [LARGE SCALE GENOMIC DNA]</scope>
</reference>